<keyword evidence="3" id="KW-1185">Reference proteome</keyword>
<proteinExistence type="predicted"/>
<name>A0ABQ6M677_9STRA</name>
<dbReference type="InterPro" id="IPR002913">
    <property type="entry name" value="START_lipid-bd_dom"/>
</dbReference>
<comment type="caution">
    <text evidence="2">The sequence shown here is derived from an EMBL/GenBank/DDBJ whole genome shotgun (WGS) entry which is preliminary data.</text>
</comment>
<evidence type="ECO:0000313" key="3">
    <source>
        <dbReference type="Proteomes" id="UP001165060"/>
    </source>
</evidence>
<gene>
    <name evidence="2" type="ORF">TeGR_g14071</name>
</gene>
<protein>
    <recommendedName>
        <fullName evidence="1">START domain-containing protein</fullName>
    </recommendedName>
</protein>
<sequence length="455" mass="50289">YITGFGSHLSVPDGVDPDDPIHAGRSCNSTLMRSEFFVTHIAVGATPGITCLPTGTDAASFLRGPESEAGPCALRVFDEHAAEVADVDALNDEALLQAAVEGGRDADCGGDAGETYEFPSWRKVALPGLWLLQVTLVYATDVYSRKKSAYVHPEQWYNDNFAIHTAGKFSILVVISCEVFEFLVQGYNADKLARFLDWEKSSLYFNLISANFMLFGLCMILPERFASASMIITIDVIMDCAYIMFNIVNVETPTSYWAIIVPLGLAVDMLHDSFTRRAHVTVARIVARADATEEFEEAKSKGDVVNYTIGKFLNLLASGEEHGRSEVRAPPGYDVMKPKMYTQKSEDSEAATMILEFEVPGISPGQAFWYTTSFGAAEEDSGTDRVLEVVSKDHRVYCFRPHDTAVNKVFSPRDFVSAQSWKRFRFDDRDTLCYVSQPVIHPEAPPVEGVVRADG</sequence>
<evidence type="ECO:0000313" key="2">
    <source>
        <dbReference type="EMBL" id="GMI20359.1"/>
    </source>
</evidence>
<dbReference type="Pfam" id="PF01852">
    <property type="entry name" value="START"/>
    <property type="match status" value="1"/>
</dbReference>
<evidence type="ECO:0000259" key="1">
    <source>
        <dbReference type="Pfam" id="PF01852"/>
    </source>
</evidence>
<dbReference type="Gene3D" id="3.30.530.20">
    <property type="match status" value="1"/>
</dbReference>
<dbReference type="SUPFAM" id="SSF55961">
    <property type="entry name" value="Bet v1-like"/>
    <property type="match status" value="1"/>
</dbReference>
<dbReference type="InterPro" id="IPR023393">
    <property type="entry name" value="START-like_dom_sf"/>
</dbReference>
<dbReference type="EMBL" id="BRYB01002486">
    <property type="protein sequence ID" value="GMI20359.1"/>
    <property type="molecule type" value="Genomic_DNA"/>
</dbReference>
<feature type="domain" description="START" evidence="1">
    <location>
        <begin position="386"/>
        <end position="453"/>
    </location>
</feature>
<reference evidence="2 3" key="1">
    <citation type="journal article" date="2023" name="Commun. Biol.">
        <title>Genome analysis of Parmales, the sister group of diatoms, reveals the evolutionary specialization of diatoms from phago-mixotrophs to photoautotrophs.</title>
        <authorList>
            <person name="Ban H."/>
            <person name="Sato S."/>
            <person name="Yoshikawa S."/>
            <person name="Yamada K."/>
            <person name="Nakamura Y."/>
            <person name="Ichinomiya M."/>
            <person name="Sato N."/>
            <person name="Blanc-Mathieu R."/>
            <person name="Endo H."/>
            <person name="Kuwata A."/>
            <person name="Ogata H."/>
        </authorList>
    </citation>
    <scope>NUCLEOTIDE SEQUENCE [LARGE SCALE GENOMIC DNA]</scope>
</reference>
<organism evidence="2 3">
    <name type="scientific">Tetraparma gracilis</name>
    <dbReference type="NCBI Taxonomy" id="2962635"/>
    <lineage>
        <taxon>Eukaryota</taxon>
        <taxon>Sar</taxon>
        <taxon>Stramenopiles</taxon>
        <taxon>Ochrophyta</taxon>
        <taxon>Bolidophyceae</taxon>
        <taxon>Parmales</taxon>
        <taxon>Triparmaceae</taxon>
        <taxon>Tetraparma</taxon>
    </lineage>
</organism>
<feature type="non-terminal residue" evidence="2">
    <location>
        <position position="1"/>
    </location>
</feature>
<dbReference type="Proteomes" id="UP001165060">
    <property type="component" value="Unassembled WGS sequence"/>
</dbReference>
<accession>A0ABQ6M677</accession>